<protein>
    <submittedName>
        <fullName evidence="1">Uncharacterized protein</fullName>
    </submittedName>
</protein>
<evidence type="ECO:0000313" key="2">
    <source>
        <dbReference type="Proteomes" id="UP000253517"/>
    </source>
</evidence>
<reference evidence="1 2" key="1">
    <citation type="submission" date="2018-07" db="EMBL/GenBank/DDBJ databases">
        <title>Genomic Encyclopedia of Type Strains, Phase IV (KMG-IV): sequencing the most valuable type-strain genomes for metagenomic binning, comparative biology and taxonomic classification.</title>
        <authorList>
            <person name="Goeker M."/>
        </authorList>
    </citation>
    <scope>NUCLEOTIDE SEQUENCE [LARGE SCALE GENOMIC DNA]</scope>
    <source>
        <strain evidence="1 2">DSM 21410</strain>
    </source>
</reference>
<evidence type="ECO:0000313" key="1">
    <source>
        <dbReference type="EMBL" id="RCX03148.1"/>
    </source>
</evidence>
<comment type="caution">
    <text evidence="1">The sequence shown here is derived from an EMBL/GenBank/DDBJ whole genome shotgun (WGS) entry which is preliminary data.</text>
</comment>
<gene>
    <name evidence="1" type="ORF">DES35_10326</name>
</gene>
<dbReference type="Proteomes" id="UP000253517">
    <property type="component" value="Unassembled WGS sequence"/>
</dbReference>
<dbReference type="EMBL" id="QPJS01000003">
    <property type="protein sequence ID" value="RCX03148.1"/>
    <property type="molecule type" value="Genomic_DNA"/>
</dbReference>
<proteinExistence type="predicted"/>
<accession>A0A369A416</accession>
<dbReference type="RefSeq" id="WP_037358209.1">
    <property type="nucleotide sequence ID" value="NZ_BHZF01000003.1"/>
</dbReference>
<dbReference type="AlphaFoldDB" id="A0A369A416"/>
<organism evidence="1 2">
    <name type="scientific">Schleiferia thermophila</name>
    <dbReference type="NCBI Taxonomy" id="884107"/>
    <lineage>
        <taxon>Bacteria</taxon>
        <taxon>Pseudomonadati</taxon>
        <taxon>Bacteroidota</taxon>
        <taxon>Flavobacteriia</taxon>
        <taxon>Flavobacteriales</taxon>
        <taxon>Schleiferiaceae</taxon>
        <taxon>Schleiferia</taxon>
    </lineage>
</organism>
<keyword evidence="2" id="KW-1185">Reference proteome</keyword>
<name>A0A369A416_9FLAO</name>
<sequence length="276" mass="31359">MKTITPLVVCLLSIGTSYSQSPYAEGIDTILWIDDLELQTFTTDNLGNVYLIYENEIKKIAPYPQSQGLTISFSEPPLGRVASVDAFNPMRILVRYQPFNQLILLDNKLNKIQQAFQLEDIGLMDVQLASMTTQNRIWLYDQVLDQVMLYNPRLESIEFSTQNLTQLLGQENTPVYLQSDATGLYIYAPETGLMVFDVFGNFVKNVAVRNLKSVQVKDRKLIGLDGRNILISGLTVNFIRRIELPFKEPVKSIRVENQLMFLHFEGKGLLIALFPG</sequence>